<dbReference type="AlphaFoldDB" id="A0A375H8R9"/>
<name>A0A375H8R9_9BURK</name>
<evidence type="ECO:0000313" key="5">
    <source>
        <dbReference type="Proteomes" id="UP000255168"/>
    </source>
</evidence>
<keyword evidence="2" id="KW-1133">Transmembrane helix</keyword>
<evidence type="ECO:0000256" key="1">
    <source>
        <dbReference type="SAM" id="MobiDB-lite"/>
    </source>
</evidence>
<keyword evidence="2" id="KW-0812">Transmembrane</keyword>
<keyword evidence="6" id="KW-1185">Reference proteome</keyword>
<gene>
    <name evidence="3" type="ORF">CBM2605_A170238</name>
    <name evidence="4" type="ORF">CBM2607_12206</name>
</gene>
<evidence type="ECO:0000313" key="4">
    <source>
        <dbReference type="EMBL" id="SPD47266.1"/>
    </source>
</evidence>
<keyword evidence="2" id="KW-0472">Membrane</keyword>
<evidence type="ECO:0000313" key="6">
    <source>
        <dbReference type="Proteomes" id="UP000256710"/>
    </source>
</evidence>
<accession>A0A375H8R9</accession>
<organism evidence="4 5">
    <name type="scientific">Cupriavidus neocaledonicus</name>
    <dbReference type="NCBI Taxonomy" id="1040979"/>
    <lineage>
        <taxon>Bacteria</taxon>
        <taxon>Pseudomonadati</taxon>
        <taxon>Pseudomonadota</taxon>
        <taxon>Betaproteobacteria</taxon>
        <taxon>Burkholderiales</taxon>
        <taxon>Burkholderiaceae</taxon>
        <taxon>Cupriavidus</taxon>
    </lineage>
</organism>
<dbReference type="Proteomes" id="UP000256710">
    <property type="component" value="Unassembled WGS sequence"/>
</dbReference>
<feature type="transmembrane region" description="Helical" evidence="2">
    <location>
        <begin position="86"/>
        <end position="103"/>
    </location>
</feature>
<feature type="region of interest" description="Disordered" evidence="1">
    <location>
        <begin position="1"/>
        <end position="20"/>
    </location>
</feature>
<sequence>MRAPAHLPSAATGRAGRLPGAVQAAVPADRRYPADDTDGLPAGRSRFHEPARAHRLRARRAARRAAACGSDWRPQVEASQHGPGRGLAMAAVILMLCAGAVIWPDLLPW</sequence>
<protein>
    <submittedName>
        <fullName evidence="4">Uncharacterized protein</fullName>
    </submittedName>
</protein>
<dbReference type="EMBL" id="OFTC01000009">
    <property type="protein sequence ID" value="SOZ35319.1"/>
    <property type="molecule type" value="Genomic_DNA"/>
</dbReference>
<reference evidence="5 6" key="1">
    <citation type="submission" date="2018-01" db="EMBL/GenBank/DDBJ databases">
        <authorList>
            <person name="Clerissi C."/>
        </authorList>
    </citation>
    <scope>NUCLEOTIDE SEQUENCE [LARGE SCALE GENOMIC DNA]</scope>
    <source>
        <strain evidence="3">Cupriavidus taiwanensis STM 6082</strain>
        <strain evidence="4">Cupriavidus taiwanensis STM 6160</strain>
    </source>
</reference>
<proteinExistence type="predicted"/>
<feature type="region of interest" description="Disordered" evidence="1">
    <location>
        <begin position="30"/>
        <end position="53"/>
    </location>
</feature>
<dbReference type="Proteomes" id="UP000255168">
    <property type="component" value="Chromosome I"/>
</dbReference>
<evidence type="ECO:0000313" key="3">
    <source>
        <dbReference type="EMBL" id="SOZ35319.1"/>
    </source>
</evidence>
<evidence type="ECO:0000256" key="2">
    <source>
        <dbReference type="SAM" id="Phobius"/>
    </source>
</evidence>
<dbReference type="EMBL" id="LT984806">
    <property type="protein sequence ID" value="SPD47266.1"/>
    <property type="molecule type" value="Genomic_DNA"/>
</dbReference>